<dbReference type="EMBL" id="JBHMEA010000027">
    <property type="protein sequence ID" value="MFB9231769.1"/>
    <property type="molecule type" value="Genomic_DNA"/>
</dbReference>
<dbReference type="RefSeq" id="WP_377608685.1">
    <property type="nucleotide sequence ID" value="NZ_JBHMEA010000027.1"/>
</dbReference>
<accession>A0ABV5JE79</accession>
<dbReference type="InterPro" id="IPR046579">
    <property type="entry name" value="DUF6639"/>
</dbReference>
<dbReference type="Proteomes" id="UP001589683">
    <property type="component" value="Unassembled WGS sequence"/>
</dbReference>
<protein>
    <submittedName>
        <fullName evidence="1">DUF6639 family protein</fullName>
    </submittedName>
</protein>
<dbReference type="Pfam" id="PF20344">
    <property type="entry name" value="DUF6639"/>
    <property type="match status" value="1"/>
</dbReference>
<proteinExistence type="predicted"/>
<gene>
    <name evidence="1" type="ORF">ACFFUT_08225</name>
</gene>
<evidence type="ECO:0000313" key="2">
    <source>
        <dbReference type="Proteomes" id="UP001589683"/>
    </source>
</evidence>
<keyword evidence="2" id="KW-1185">Reference proteome</keyword>
<organism evidence="1 2">
    <name type="scientific">Pseudohalocynthiibacter aestuariivivens</name>
    <dbReference type="NCBI Taxonomy" id="1591409"/>
    <lineage>
        <taxon>Bacteria</taxon>
        <taxon>Pseudomonadati</taxon>
        <taxon>Pseudomonadota</taxon>
        <taxon>Alphaproteobacteria</taxon>
        <taxon>Rhodobacterales</taxon>
        <taxon>Paracoccaceae</taxon>
        <taxon>Pseudohalocynthiibacter</taxon>
    </lineage>
</organism>
<comment type="caution">
    <text evidence="1">The sequence shown here is derived from an EMBL/GenBank/DDBJ whole genome shotgun (WGS) entry which is preliminary data.</text>
</comment>
<evidence type="ECO:0000313" key="1">
    <source>
        <dbReference type="EMBL" id="MFB9231769.1"/>
    </source>
</evidence>
<sequence length="210" mass="23455">MSASPELIICQDDQLSVLSPTPEFVELACHFAIEAKTRLLECGLHQPNPIEIFLVERIEHDIGDCLATYDCTDEIIRVKQPESIADALVEGSPYSVLPTTVIFQALVSHEMAHALLEQSSRGTDLAFVDHEYVAAVMELDIIDPEWRQALIDAAPVRLPPKPGLISALIYGFEPRKFATNAWQYFNAEVDGCERIRQIADGNFSFTDQPR</sequence>
<reference evidence="1 2" key="1">
    <citation type="submission" date="2024-09" db="EMBL/GenBank/DDBJ databases">
        <authorList>
            <person name="Sun Q."/>
            <person name="Mori K."/>
        </authorList>
    </citation>
    <scope>NUCLEOTIDE SEQUENCE [LARGE SCALE GENOMIC DNA]</scope>
    <source>
        <strain evidence="1 2">CECT 8726</strain>
    </source>
</reference>
<name>A0ABV5JE79_9RHOB</name>